<dbReference type="PANTHER" id="PTHR31642">
    <property type="entry name" value="TRICHOTHECENE 3-O-ACETYLTRANSFERASE"/>
    <property type="match status" value="1"/>
</dbReference>
<dbReference type="Proteomes" id="UP000593562">
    <property type="component" value="Unassembled WGS sequence"/>
</dbReference>
<dbReference type="Pfam" id="PF02458">
    <property type="entry name" value="Transferase"/>
    <property type="match status" value="1"/>
</dbReference>
<dbReference type="InParanoid" id="A0A7J7DK75"/>
<evidence type="ECO:0000313" key="3">
    <source>
        <dbReference type="Proteomes" id="UP000593562"/>
    </source>
</evidence>
<comment type="caution">
    <text evidence="2">The sequence shown here is derived from an EMBL/GenBank/DDBJ whole genome shotgun (WGS) entry which is preliminary data.</text>
</comment>
<evidence type="ECO:0000256" key="1">
    <source>
        <dbReference type="ARBA" id="ARBA00009861"/>
    </source>
</evidence>
<accession>A0A7J7DK75</accession>
<sequence>MVMNSSNDPVRIQTQIIHGTRISSVVPGRATGENKVHELTPLDLAMKLHYIRGLYFFRAEAVQGLSVHDLKGAMFPWLELYYPVSGRIRQGPDSGRPFIRCNDGGVRVVEAWCDDFSVDEWLAMEGCGGNDDGLVYNQALGPDLGFSPLVYVQFTWFKCGGMSLGLSWAHVLGDPFSVSAFINKWAQIMAGTARSQPLHVSSIQNYKSAPTIPKSPLSIKRVDPVGDCWVTASNCQMESHSFLITSEKLDQLMKEILNPSQATKISEFEALSALIWKSLSEIRDDLGPRIVTICTNSPQREENEPPSNAMEFSIVEPDFSVSKADVSDLAVLITEKRVGEDEAIRDLVQGDNGEGDYLVYGTNLTFVNLEEVNVYGLELKGQKPVFANYRIGGVGDEGVVVVCPGPESGVEGGRGGRLVTVMLPEDQVVELKNVLQRDWDLV</sequence>
<dbReference type="InterPro" id="IPR050317">
    <property type="entry name" value="Plant_Fungal_Acyltransferase"/>
</dbReference>
<dbReference type="GO" id="GO:0016747">
    <property type="term" value="F:acyltransferase activity, transferring groups other than amino-acyl groups"/>
    <property type="evidence" value="ECO:0007669"/>
    <property type="project" value="TreeGrafter"/>
</dbReference>
<keyword evidence="3" id="KW-1185">Reference proteome</keyword>
<dbReference type="Gene3D" id="3.30.559.10">
    <property type="entry name" value="Chloramphenicol acetyltransferase-like domain"/>
    <property type="match status" value="2"/>
</dbReference>
<dbReference type="FunCoup" id="A0A7J7DK75">
    <property type="interactions" value="149"/>
</dbReference>
<evidence type="ECO:0000313" key="2">
    <source>
        <dbReference type="EMBL" id="KAF5746765.1"/>
    </source>
</evidence>
<reference evidence="2 3" key="1">
    <citation type="journal article" date="2020" name="Nat. Commun.">
        <title>Genome of Tripterygium wilfordii and identification of cytochrome P450 involved in triptolide biosynthesis.</title>
        <authorList>
            <person name="Tu L."/>
            <person name="Su P."/>
            <person name="Zhang Z."/>
            <person name="Gao L."/>
            <person name="Wang J."/>
            <person name="Hu T."/>
            <person name="Zhou J."/>
            <person name="Zhang Y."/>
            <person name="Zhao Y."/>
            <person name="Liu Y."/>
            <person name="Song Y."/>
            <person name="Tong Y."/>
            <person name="Lu Y."/>
            <person name="Yang J."/>
            <person name="Xu C."/>
            <person name="Jia M."/>
            <person name="Peters R.J."/>
            <person name="Huang L."/>
            <person name="Gao W."/>
        </authorList>
    </citation>
    <scope>NUCLEOTIDE SEQUENCE [LARGE SCALE GENOMIC DNA]</scope>
    <source>
        <strain evidence="3">cv. XIE 37</strain>
        <tissue evidence="2">Leaf</tissue>
    </source>
</reference>
<dbReference type="EMBL" id="JAAARO010000006">
    <property type="protein sequence ID" value="KAF5746765.1"/>
    <property type="molecule type" value="Genomic_DNA"/>
</dbReference>
<dbReference type="OrthoDB" id="1862401at2759"/>
<proteinExistence type="inferred from homology"/>
<dbReference type="AlphaFoldDB" id="A0A7J7DK75"/>
<gene>
    <name evidence="2" type="ORF">HS088_TW06G00940</name>
</gene>
<dbReference type="InterPro" id="IPR023213">
    <property type="entry name" value="CAT-like_dom_sf"/>
</dbReference>
<dbReference type="PANTHER" id="PTHR31642:SF259">
    <property type="entry name" value="PROTEIN ECERIFERUM 2"/>
    <property type="match status" value="1"/>
</dbReference>
<name>A0A7J7DK75_TRIWF</name>
<protein>
    <submittedName>
        <fullName evidence="2">Protein ECERIFERUM 1</fullName>
    </submittedName>
</protein>
<organism evidence="2 3">
    <name type="scientific">Tripterygium wilfordii</name>
    <name type="common">Thunder God vine</name>
    <dbReference type="NCBI Taxonomy" id="458696"/>
    <lineage>
        <taxon>Eukaryota</taxon>
        <taxon>Viridiplantae</taxon>
        <taxon>Streptophyta</taxon>
        <taxon>Embryophyta</taxon>
        <taxon>Tracheophyta</taxon>
        <taxon>Spermatophyta</taxon>
        <taxon>Magnoliopsida</taxon>
        <taxon>eudicotyledons</taxon>
        <taxon>Gunneridae</taxon>
        <taxon>Pentapetalae</taxon>
        <taxon>rosids</taxon>
        <taxon>fabids</taxon>
        <taxon>Celastrales</taxon>
        <taxon>Celastraceae</taxon>
        <taxon>Tripterygium</taxon>
    </lineage>
</organism>
<comment type="similarity">
    <text evidence="1">Belongs to the plant acyltransferase family.</text>
</comment>